<protein>
    <submittedName>
        <fullName evidence="1">Uncharacterized protein</fullName>
    </submittedName>
</protein>
<dbReference type="OrthoDB" id="268299at2"/>
<proteinExistence type="predicted"/>
<dbReference type="AlphaFoldDB" id="A0A517NLF4"/>
<dbReference type="KEGG" id="rlc:K227x_63900"/>
<dbReference type="Proteomes" id="UP000318538">
    <property type="component" value="Chromosome"/>
</dbReference>
<sequence>MVEPGTYLEFSYPINRHVRLFEVVPRRLRKIEVKRVRDLVREPLTINEFARRPYVMRSRWLIAGIDLDVGQWRQFYLGSSDEFRAPGNLRIALYRPGDTCPTEILGREFLPTVFDRRVMLRLIRRWNDRDLGQMDLRIVCDNFRIVK</sequence>
<dbReference type="RefSeq" id="WP_145176662.1">
    <property type="nucleotide sequence ID" value="NZ_CP036525.1"/>
</dbReference>
<organism evidence="1 2">
    <name type="scientific">Rubripirellula lacrimiformis</name>
    <dbReference type="NCBI Taxonomy" id="1930273"/>
    <lineage>
        <taxon>Bacteria</taxon>
        <taxon>Pseudomonadati</taxon>
        <taxon>Planctomycetota</taxon>
        <taxon>Planctomycetia</taxon>
        <taxon>Pirellulales</taxon>
        <taxon>Pirellulaceae</taxon>
        <taxon>Rubripirellula</taxon>
    </lineage>
</organism>
<dbReference type="EMBL" id="CP036525">
    <property type="protein sequence ID" value="QDT07960.1"/>
    <property type="molecule type" value="Genomic_DNA"/>
</dbReference>
<name>A0A517NLF4_9BACT</name>
<evidence type="ECO:0000313" key="1">
    <source>
        <dbReference type="EMBL" id="QDT07960.1"/>
    </source>
</evidence>
<accession>A0A517NLF4</accession>
<keyword evidence="2" id="KW-1185">Reference proteome</keyword>
<reference evidence="1 2" key="1">
    <citation type="submission" date="2019-02" db="EMBL/GenBank/DDBJ databases">
        <title>Deep-cultivation of Planctomycetes and their phenomic and genomic characterization uncovers novel biology.</title>
        <authorList>
            <person name="Wiegand S."/>
            <person name="Jogler M."/>
            <person name="Boedeker C."/>
            <person name="Pinto D."/>
            <person name="Vollmers J."/>
            <person name="Rivas-Marin E."/>
            <person name="Kohn T."/>
            <person name="Peeters S.H."/>
            <person name="Heuer A."/>
            <person name="Rast P."/>
            <person name="Oberbeckmann S."/>
            <person name="Bunk B."/>
            <person name="Jeske O."/>
            <person name="Meyerdierks A."/>
            <person name="Storesund J.E."/>
            <person name="Kallscheuer N."/>
            <person name="Luecker S."/>
            <person name="Lage O.M."/>
            <person name="Pohl T."/>
            <person name="Merkel B.J."/>
            <person name="Hornburger P."/>
            <person name="Mueller R.-W."/>
            <person name="Bruemmer F."/>
            <person name="Labrenz M."/>
            <person name="Spormann A.M."/>
            <person name="Op den Camp H."/>
            <person name="Overmann J."/>
            <person name="Amann R."/>
            <person name="Jetten M.S.M."/>
            <person name="Mascher T."/>
            <person name="Medema M.H."/>
            <person name="Devos D.P."/>
            <person name="Kaster A.-K."/>
            <person name="Ovreas L."/>
            <person name="Rohde M."/>
            <person name="Galperin M.Y."/>
            <person name="Jogler C."/>
        </authorList>
    </citation>
    <scope>NUCLEOTIDE SEQUENCE [LARGE SCALE GENOMIC DNA]</scope>
    <source>
        <strain evidence="1 2">K22_7</strain>
    </source>
</reference>
<gene>
    <name evidence="1" type="ORF">K227x_63900</name>
</gene>
<evidence type="ECO:0000313" key="2">
    <source>
        <dbReference type="Proteomes" id="UP000318538"/>
    </source>
</evidence>